<evidence type="ECO:0000256" key="2">
    <source>
        <dbReference type="ARBA" id="ARBA00022723"/>
    </source>
</evidence>
<dbReference type="GO" id="GO:0008973">
    <property type="term" value="F:phosphopentomutase activity"/>
    <property type="evidence" value="ECO:0007669"/>
    <property type="project" value="InterPro"/>
</dbReference>
<dbReference type="PANTHER" id="PTHR21110:SF0">
    <property type="entry name" value="PHOSPHOPENTOMUTASE"/>
    <property type="match status" value="1"/>
</dbReference>
<keyword evidence="2" id="KW-0479">Metal-binding</keyword>
<dbReference type="GO" id="GO:0043094">
    <property type="term" value="P:metabolic compound salvage"/>
    <property type="evidence" value="ECO:0007669"/>
    <property type="project" value="InterPro"/>
</dbReference>
<dbReference type="Proteomes" id="UP000288758">
    <property type="component" value="Chromosome"/>
</dbReference>
<evidence type="ECO:0000256" key="1">
    <source>
        <dbReference type="ARBA" id="ARBA00010373"/>
    </source>
</evidence>
<keyword evidence="3" id="KW-0464">Manganese</keyword>
<name>A0A410RXN8_CORCK</name>
<reference evidence="5 6" key="1">
    <citation type="submission" date="2018-12" db="EMBL/GenBank/DDBJ databases">
        <title>Complete Genome Sequence of the Corallopyronin A producing Myxobacterium Corallococcus coralloides B035.</title>
        <authorList>
            <person name="Bouhired S.M."/>
            <person name="Rupp O."/>
            <person name="Blom J."/>
            <person name="Schaeberle T.F."/>
            <person name="Kehraus S."/>
            <person name="Schiefer A."/>
            <person name="Pfarr K."/>
            <person name="Goesmann A."/>
            <person name="Hoerauf A."/>
            <person name="Koenig G.M."/>
        </authorList>
    </citation>
    <scope>NUCLEOTIDE SEQUENCE [LARGE SCALE GENOMIC DNA]</scope>
    <source>
        <strain evidence="5 6">B035</strain>
    </source>
</reference>
<dbReference type="AlphaFoldDB" id="A0A410RXN8"/>
<dbReference type="GO" id="GO:0009117">
    <property type="term" value="P:nucleotide metabolic process"/>
    <property type="evidence" value="ECO:0007669"/>
    <property type="project" value="InterPro"/>
</dbReference>
<dbReference type="Gene3D" id="3.40.720.10">
    <property type="entry name" value="Alkaline Phosphatase, subunit A"/>
    <property type="match status" value="1"/>
</dbReference>
<dbReference type="GO" id="GO:0005829">
    <property type="term" value="C:cytosol"/>
    <property type="evidence" value="ECO:0007669"/>
    <property type="project" value="TreeGrafter"/>
</dbReference>
<evidence type="ECO:0000259" key="4">
    <source>
        <dbReference type="Pfam" id="PF01676"/>
    </source>
</evidence>
<dbReference type="Pfam" id="PF01676">
    <property type="entry name" value="Metalloenzyme"/>
    <property type="match status" value="1"/>
</dbReference>
<gene>
    <name evidence="5" type="ORF">EJ065_5095</name>
</gene>
<feature type="domain" description="Metalloenzyme" evidence="4">
    <location>
        <begin position="220"/>
        <end position="311"/>
    </location>
</feature>
<dbReference type="EMBL" id="CP034669">
    <property type="protein sequence ID" value="QAT86633.1"/>
    <property type="molecule type" value="Genomic_DNA"/>
</dbReference>
<dbReference type="PANTHER" id="PTHR21110">
    <property type="entry name" value="PHOSPHOPENTOMUTASE"/>
    <property type="match status" value="1"/>
</dbReference>
<evidence type="ECO:0000313" key="6">
    <source>
        <dbReference type="Proteomes" id="UP000288758"/>
    </source>
</evidence>
<protein>
    <submittedName>
        <fullName evidence="5">Metalloenzyme domain-containing protein</fullName>
    </submittedName>
</protein>
<evidence type="ECO:0000256" key="3">
    <source>
        <dbReference type="ARBA" id="ARBA00023211"/>
    </source>
</evidence>
<dbReference type="SUPFAM" id="SSF53649">
    <property type="entry name" value="Alkaline phosphatase-like"/>
    <property type="match status" value="1"/>
</dbReference>
<proteinExistence type="inferred from homology"/>
<accession>A0A410RXN8</accession>
<dbReference type="GO" id="GO:0000287">
    <property type="term" value="F:magnesium ion binding"/>
    <property type="evidence" value="ECO:0007669"/>
    <property type="project" value="InterPro"/>
</dbReference>
<dbReference type="InterPro" id="IPR017850">
    <property type="entry name" value="Alkaline_phosphatase_core_sf"/>
</dbReference>
<dbReference type="InterPro" id="IPR010045">
    <property type="entry name" value="DeoB"/>
</dbReference>
<organism evidence="5 6">
    <name type="scientific">Corallococcus coralloides</name>
    <name type="common">Myxococcus coralloides</name>
    <dbReference type="NCBI Taxonomy" id="184914"/>
    <lineage>
        <taxon>Bacteria</taxon>
        <taxon>Pseudomonadati</taxon>
        <taxon>Myxococcota</taxon>
        <taxon>Myxococcia</taxon>
        <taxon>Myxococcales</taxon>
        <taxon>Cystobacterineae</taxon>
        <taxon>Myxococcaceae</taxon>
        <taxon>Corallococcus</taxon>
    </lineage>
</organism>
<sequence>MSDSRIQSRAVRVAVLFIDGVGIGRKDPAVNPLAGRDHLLAWFQDAPVPVLPHGGVGLPVDPTFGVPGRPQSASNQTAILTGDPAPVLVGGHVLGYPNTALRDLLAERSIVRRLKAAGRTATFANAYPAPYLDALGVPRRPSTSPPEFTLPERAARKVRPSAAKLAFAAGGEALRTLDDARAGDGLTHDITGAAARAHGLDVPHRTPGEAAALFWRIAGQADFTFFEHYLADEAGHAQDFTAARLALDTFDAFLRAVAATRPADARVLVCSDHGNVEDLSVRGHTVHAVPMLYFGPSAPEVASFSTVADVGRAVLRWLGAN</sequence>
<dbReference type="InterPro" id="IPR006124">
    <property type="entry name" value="Metalloenzyme"/>
</dbReference>
<evidence type="ECO:0000313" key="5">
    <source>
        <dbReference type="EMBL" id="QAT86633.1"/>
    </source>
</evidence>
<comment type="similarity">
    <text evidence="1">Belongs to the phosphopentomutase family.</text>
</comment>